<feature type="transmembrane region" description="Helical" evidence="7">
    <location>
        <begin position="326"/>
        <end position="356"/>
    </location>
</feature>
<proteinExistence type="inferred from homology"/>
<evidence type="ECO:0000259" key="8">
    <source>
        <dbReference type="Pfam" id="PF02687"/>
    </source>
</evidence>
<dbReference type="Pfam" id="PF02687">
    <property type="entry name" value="FtsX"/>
    <property type="match status" value="2"/>
</dbReference>
<comment type="similarity">
    <text evidence="6">Belongs to the ABC-4 integral membrane protein family.</text>
</comment>
<feature type="domain" description="MacB-like periplasmic core" evidence="9">
    <location>
        <begin position="502"/>
        <end position="688"/>
    </location>
</feature>
<evidence type="ECO:0000256" key="6">
    <source>
        <dbReference type="ARBA" id="ARBA00038076"/>
    </source>
</evidence>
<comment type="subcellular location">
    <subcellularLocation>
        <location evidence="1">Cell membrane</location>
        <topology evidence="1">Multi-pass membrane protein</topology>
    </subcellularLocation>
</comment>
<dbReference type="AlphaFoldDB" id="A0A7X0FLT5"/>
<feature type="transmembrane region" description="Helical" evidence="7">
    <location>
        <begin position="721"/>
        <end position="749"/>
    </location>
</feature>
<dbReference type="PANTHER" id="PTHR30572">
    <property type="entry name" value="MEMBRANE COMPONENT OF TRANSPORTER-RELATED"/>
    <property type="match status" value="1"/>
</dbReference>
<feature type="transmembrane region" description="Helical" evidence="7">
    <location>
        <begin position="502"/>
        <end position="522"/>
    </location>
</feature>
<dbReference type="GO" id="GO:0005886">
    <property type="term" value="C:plasma membrane"/>
    <property type="evidence" value="ECO:0007669"/>
    <property type="project" value="UniProtKB-SubCell"/>
</dbReference>
<keyword evidence="4 7" id="KW-1133">Transmembrane helix</keyword>
<comment type="caution">
    <text evidence="10">The sequence shown here is derived from an EMBL/GenBank/DDBJ whole genome shotgun (WGS) entry which is preliminary data.</text>
</comment>
<dbReference type="InterPro" id="IPR050250">
    <property type="entry name" value="Macrolide_Exporter_MacB"/>
</dbReference>
<evidence type="ECO:0000256" key="2">
    <source>
        <dbReference type="ARBA" id="ARBA00022475"/>
    </source>
</evidence>
<protein>
    <submittedName>
        <fullName evidence="10">Putative ABC transport system permease protein</fullName>
    </submittedName>
</protein>
<keyword evidence="5 7" id="KW-0472">Membrane</keyword>
<evidence type="ECO:0000256" key="5">
    <source>
        <dbReference type="ARBA" id="ARBA00023136"/>
    </source>
</evidence>
<dbReference type="RefSeq" id="WP_184749139.1">
    <property type="nucleotide sequence ID" value="NZ_BAAAJR010000008.1"/>
</dbReference>
<feature type="domain" description="ABC3 transporter permease C-terminal" evidence="8">
    <location>
        <begin position="280"/>
        <end position="401"/>
    </location>
</feature>
<feature type="transmembrane region" description="Helical" evidence="7">
    <location>
        <begin position="376"/>
        <end position="397"/>
    </location>
</feature>
<dbReference type="Proteomes" id="UP000537775">
    <property type="component" value="Unassembled WGS sequence"/>
</dbReference>
<evidence type="ECO:0000259" key="9">
    <source>
        <dbReference type="Pfam" id="PF12704"/>
    </source>
</evidence>
<organism evidence="10 11">
    <name type="scientific">Microbacterium thalassium</name>
    <dbReference type="NCBI Taxonomy" id="362649"/>
    <lineage>
        <taxon>Bacteria</taxon>
        <taxon>Bacillati</taxon>
        <taxon>Actinomycetota</taxon>
        <taxon>Actinomycetes</taxon>
        <taxon>Micrococcales</taxon>
        <taxon>Microbacteriaceae</taxon>
        <taxon>Microbacterium</taxon>
    </lineage>
</organism>
<accession>A0A7X0FLT5</accession>
<dbReference type="InterPro" id="IPR025857">
    <property type="entry name" value="MacB_PCD"/>
</dbReference>
<sequence length="853" mass="89166">MFRLASRSIRHNPQRLVLTAISVALGVMLVAATQTLTSSLSSGFGTLFGEIYGGADIVVEADPDAADDAASGSETNFAAPEPIFTADDVATVAAVEGVQLAAGGLQVPASGLLEKDQDRADPSALLGGPPTQIFSWYGDPEIDRATLVDGEAPTDDDEIVLDIDAIENLGYELGDMIAVSTSTATEEFEIVGTVRFGDENNLQGATLAYVSLESAQRLTDTDMFQTIGVVGEPGVDLDALADDIGALLPADTRAITGEAKAAEEGATLNDALVYVDIVTIVFAIIALFVGSYIILNTFRIVVTQRTREFGLLRAIGMSGRQVLRMILLEAILVAVVASTLGILLGWGLAWIVTSIITMLGTDVFGPLVVPWQAVVWSYALGVTVTALSALAPALTAARVSPMEALREAGTQARKPLTVRNVAGGLVVALGLVGVVLGLTTGWEQPYLLVGIGGGLVVLGVTLLAAQVLVPLAYALRGLLTRLFGVDGKLAANNIRQEPRRSANTAAALMIGVMLLALVATFAESLKTVIDEELGSTNADVFVFSTQDTVPEDAIAAVEDLPEVALVSEVGSGMLEYDGDEYAYSVVDPEAAVRVGGFTSEPDLRELADGVFIGPEISDLGVEVGDDVTVTTDTATVTLAVTGEYLTGGDAGFYVDWETSTLLADDLEPVQLAIVFTDDIDTDEARDAVIDDMGNDVLADYPSLVAFPPEVFASLISSVIDLILGIITALLSAALVIAVLGVANTLLLSVTERTREIGLLRAVGLRRREVWRMVTLESVIMAVFGAIAGMVLGVGLGAALVVTLQDLGFSTPAVPWAWLVLYTALAMAAGIIAAIWPAWRASRMDILQAVAADG</sequence>
<keyword evidence="3 7" id="KW-0812">Transmembrane</keyword>
<reference evidence="10 11" key="1">
    <citation type="submission" date="2020-08" db="EMBL/GenBank/DDBJ databases">
        <title>Sequencing the genomes of 1000 actinobacteria strains.</title>
        <authorList>
            <person name="Klenk H.-P."/>
        </authorList>
    </citation>
    <scope>NUCLEOTIDE SEQUENCE [LARGE SCALE GENOMIC DNA]</scope>
    <source>
        <strain evidence="10 11">DSM 12511</strain>
    </source>
</reference>
<feature type="transmembrane region" description="Helical" evidence="7">
    <location>
        <begin position="770"/>
        <end position="803"/>
    </location>
</feature>
<evidence type="ECO:0000313" key="10">
    <source>
        <dbReference type="EMBL" id="MBB6389858.1"/>
    </source>
</evidence>
<name>A0A7X0FLT5_9MICO</name>
<gene>
    <name evidence="10" type="ORF">HD594_000171</name>
</gene>
<dbReference type="GO" id="GO:0022857">
    <property type="term" value="F:transmembrane transporter activity"/>
    <property type="evidence" value="ECO:0007669"/>
    <property type="project" value="TreeGrafter"/>
</dbReference>
<dbReference type="PANTHER" id="PTHR30572:SF4">
    <property type="entry name" value="ABC TRANSPORTER PERMEASE YTRF"/>
    <property type="match status" value="1"/>
</dbReference>
<evidence type="ECO:0000313" key="11">
    <source>
        <dbReference type="Proteomes" id="UP000537775"/>
    </source>
</evidence>
<keyword evidence="2" id="KW-1003">Cell membrane</keyword>
<evidence type="ECO:0000256" key="4">
    <source>
        <dbReference type="ARBA" id="ARBA00022989"/>
    </source>
</evidence>
<evidence type="ECO:0000256" key="3">
    <source>
        <dbReference type="ARBA" id="ARBA00022692"/>
    </source>
</evidence>
<feature type="transmembrane region" description="Helical" evidence="7">
    <location>
        <begin position="815"/>
        <end position="838"/>
    </location>
</feature>
<dbReference type="Pfam" id="PF12704">
    <property type="entry name" value="MacB_PCD"/>
    <property type="match status" value="2"/>
</dbReference>
<feature type="domain" description="MacB-like periplasmic core" evidence="9">
    <location>
        <begin position="17"/>
        <end position="246"/>
    </location>
</feature>
<feature type="transmembrane region" description="Helical" evidence="7">
    <location>
        <begin position="446"/>
        <end position="473"/>
    </location>
</feature>
<dbReference type="InterPro" id="IPR003838">
    <property type="entry name" value="ABC3_permease_C"/>
</dbReference>
<evidence type="ECO:0000256" key="7">
    <source>
        <dbReference type="SAM" id="Phobius"/>
    </source>
</evidence>
<feature type="transmembrane region" description="Helical" evidence="7">
    <location>
        <begin position="418"/>
        <end position="440"/>
    </location>
</feature>
<feature type="transmembrane region" description="Helical" evidence="7">
    <location>
        <begin position="271"/>
        <end position="295"/>
    </location>
</feature>
<feature type="domain" description="ABC3 transporter permease C-terminal" evidence="8">
    <location>
        <begin position="730"/>
        <end position="844"/>
    </location>
</feature>
<evidence type="ECO:0000256" key="1">
    <source>
        <dbReference type="ARBA" id="ARBA00004651"/>
    </source>
</evidence>
<keyword evidence="11" id="KW-1185">Reference proteome</keyword>
<dbReference type="EMBL" id="JACHML010000001">
    <property type="protein sequence ID" value="MBB6389858.1"/>
    <property type="molecule type" value="Genomic_DNA"/>
</dbReference>